<name>A0A6V8Q4D8_9ACTN</name>
<protein>
    <submittedName>
        <fullName evidence="1">Uncharacterized protein</fullName>
    </submittedName>
</protein>
<comment type="caution">
    <text evidence="1">The sequence shown here is derived from an EMBL/GenBank/DDBJ whole genome shotgun (WGS) entry which is preliminary data.</text>
</comment>
<dbReference type="RefSeq" id="WP_275052177.1">
    <property type="nucleotide sequence ID" value="NZ_BLSC01000433.1"/>
</dbReference>
<gene>
    <name evidence="1" type="ORF">HKBW3S44_01916</name>
</gene>
<evidence type="ECO:0000313" key="1">
    <source>
        <dbReference type="EMBL" id="GFP38236.1"/>
    </source>
</evidence>
<sequence length="43" mass="5094">MKALEIDDRLESLISELEFKDAKEVIKDSLFTEILYRISKFTD</sequence>
<accession>A0A6V8Q4D8</accession>
<proteinExistence type="predicted"/>
<dbReference type="EMBL" id="BLSC01000433">
    <property type="protein sequence ID" value="GFP38236.1"/>
    <property type="molecule type" value="Genomic_DNA"/>
</dbReference>
<organism evidence="1 2">
    <name type="scientific">Candidatus Hakubella thermalkaliphila</name>
    <dbReference type="NCBI Taxonomy" id="2754717"/>
    <lineage>
        <taxon>Bacteria</taxon>
        <taxon>Bacillati</taxon>
        <taxon>Actinomycetota</taxon>
        <taxon>Actinomycetota incertae sedis</taxon>
        <taxon>Candidatus Hakubellales</taxon>
        <taxon>Candidatus Hakubellaceae</taxon>
        <taxon>Candidatus Hakubella</taxon>
    </lineage>
</organism>
<reference evidence="1 2" key="1">
    <citation type="journal article" date="2020" name="Front. Microbiol.">
        <title>Single-cell genomics of novel Actinobacteria with the Wood-Ljungdahl pathway discovered in a serpentinizing system.</title>
        <authorList>
            <person name="Merino N."/>
            <person name="Kawai M."/>
            <person name="Boyd E.S."/>
            <person name="Colman D.R."/>
            <person name="McGlynn S.E."/>
            <person name="Nealson K.H."/>
            <person name="Kurokawa K."/>
            <person name="Hongoh Y."/>
        </authorList>
    </citation>
    <scope>NUCLEOTIDE SEQUENCE [LARGE SCALE GENOMIC DNA]</scope>
    <source>
        <strain evidence="1 2">S44</strain>
    </source>
</reference>
<dbReference type="Proteomes" id="UP000561271">
    <property type="component" value="Unassembled WGS sequence"/>
</dbReference>
<evidence type="ECO:0000313" key="2">
    <source>
        <dbReference type="Proteomes" id="UP000561271"/>
    </source>
</evidence>
<dbReference type="AlphaFoldDB" id="A0A6V8Q4D8"/>